<evidence type="ECO:0000259" key="2">
    <source>
        <dbReference type="PROSITE" id="PS50095"/>
    </source>
</evidence>
<dbReference type="STRING" id="53326.A0A016UKX5"/>
<dbReference type="PANTHER" id="PTHR45901:SF3">
    <property type="entry name" value="LIPOXYGENASE HOMOLOGY DOMAIN-CONTAINING PROTEIN 1"/>
    <property type="match status" value="1"/>
</dbReference>
<reference evidence="4" key="1">
    <citation type="journal article" date="2015" name="Nat. Genet.">
        <title>The genome and transcriptome of the zoonotic hookworm Ancylostoma ceylanicum identify infection-specific gene families.</title>
        <authorList>
            <person name="Schwarz E.M."/>
            <person name="Hu Y."/>
            <person name="Antoshechkin I."/>
            <person name="Miller M.M."/>
            <person name="Sternberg P.W."/>
            <person name="Aroian R.V."/>
        </authorList>
    </citation>
    <scope>NUCLEOTIDE SEQUENCE</scope>
    <source>
        <strain evidence="4">HY135</strain>
    </source>
</reference>
<dbReference type="InterPro" id="IPR052970">
    <property type="entry name" value="Inner_ear_hair_cell_LOXHD"/>
</dbReference>
<dbReference type="OrthoDB" id="8890589at2759"/>
<keyword evidence="4" id="KW-1185">Reference proteome</keyword>
<evidence type="ECO:0000313" key="4">
    <source>
        <dbReference type="Proteomes" id="UP000024635"/>
    </source>
</evidence>
<dbReference type="Pfam" id="PF01477">
    <property type="entry name" value="PLAT"/>
    <property type="match status" value="1"/>
</dbReference>
<evidence type="ECO:0000256" key="1">
    <source>
        <dbReference type="PROSITE-ProRule" id="PRU00152"/>
    </source>
</evidence>
<gene>
    <name evidence="3" type="primary">Acey_s0038.g3659</name>
    <name evidence="3" type="synonym">Acey-ZK616.8</name>
    <name evidence="3" type="ORF">Y032_0038g3659</name>
</gene>
<dbReference type="AlphaFoldDB" id="A0A016UKX5"/>
<name>A0A016UKX5_9BILA</name>
<dbReference type="SUPFAM" id="SSF49723">
    <property type="entry name" value="Lipase/lipooxygenase domain (PLAT/LH2 domain)"/>
    <property type="match status" value="1"/>
</dbReference>
<dbReference type="InterPro" id="IPR001024">
    <property type="entry name" value="PLAT/LH2_dom"/>
</dbReference>
<dbReference type="Gene3D" id="2.40.180.10">
    <property type="entry name" value="Catalase core domain"/>
    <property type="match status" value="1"/>
</dbReference>
<comment type="caution">
    <text evidence="1">Lacks conserved residue(s) required for the propagation of feature annotation.</text>
</comment>
<comment type="caution">
    <text evidence="3">The sequence shown here is derived from an EMBL/GenBank/DDBJ whole genome shotgun (WGS) entry which is preliminary data.</text>
</comment>
<dbReference type="Proteomes" id="UP000024635">
    <property type="component" value="Unassembled WGS sequence"/>
</dbReference>
<organism evidence="3 4">
    <name type="scientific">Ancylostoma ceylanicum</name>
    <dbReference type="NCBI Taxonomy" id="53326"/>
    <lineage>
        <taxon>Eukaryota</taxon>
        <taxon>Metazoa</taxon>
        <taxon>Ecdysozoa</taxon>
        <taxon>Nematoda</taxon>
        <taxon>Chromadorea</taxon>
        <taxon>Rhabditida</taxon>
        <taxon>Rhabditina</taxon>
        <taxon>Rhabditomorpha</taxon>
        <taxon>Strongyloidea</taxon>
        <taxon>Ancylostomatidae</taxon>
        <taxon>Ancylostomatinae</taxon>
        <taxon>Ancylostoma</taxon>
    </lineage>
</organism>
<feature type="domain" description="PLAT" evidence="2">
    <location>
        <begin position="19"/>
        <end position="141"/>
    </location>
</feature>
<evidence type="ECO:0000313" key="3">
    <source>
        <dbReference type="EMBL" id="EYC15158.1"/>
    </source>
</evidence>
<sequence length="141" mass="15779">MTATAPSTSEDGTVTASNTTYSIAVRTSAVENAETAAFVFVQLIDEAGNKTDRMKLKCSLTHRKKYQRGHSDLFLLVDQPYLGRLKQIEVMHVVKDTADEAHHAWHCHSIMVLEHENFLLYRFPCGQWIGNADSVGISNLE</sequence>
<protein>
    <recommendedName>
        <fullName evidence="2">PLAT domain-containing protein</fullName>
    </recommendedName>
</protein>
<proteinExistence type="predicted"/>
<dbReference type="PROSITE" id="PS50095">
    <property type="entry name" value="PLAT"/>
    <property type="match status" value="1"/>
</dbReference>
<dbReference type="InterPro" id="IPR036392">
    <property type="entry name" value="PLAT/LH2_dom_sf"/>
</dbReference>
<dbReference type="PANTHER" id="PTHR45901">
    <property type="entry name" value="PROTEIN CBG12474"/>
    <property type="match status" value="1"/>
</dbReference>
<accession>A0A016UKX5</accession>
<dbReference type="EMBL" id="JARK01001374">
    <property type="protein sequence ID" value="EYC15158.1"/>
    <property type="molecule type" value="Genomic_DNA"/>
</dbReference>